<proteinExistence type="predicted"/>
<name>A0A916Y1X5_9MICO</name>
<dbReference type="Pfam" id="PF06889">
    <property type="entry name" value="DUF1266"/>
    <property type="match status" value="1"/>
</dbReference>
<feature type="domain" description="DUF1266" evidence="1">
    <location>
        <begin position="95"/>
        <end position="269"/>
    </location>
</feature>
<evidence type="ECO:0000313" key="3">
    <source>
        <dbReference type="Proteomes" id="UP000633205"/>
    </source>
</evidence>
<dbReference type="Proteomes" id="UP000633205">
    <property type="component" value="Unassembled WGS sequence"/>
</dbReference>
<evidence type="ECO:0000259" key="1">
    <source>
        <dbReference type="Pfam" id="PF06889"/>
    </source>
</evidence>
<dbReference type="EMBL" id="BMHO01000001">
    <property type="protein sequence ID" value="GGD27623.1"/>
    <property type="molecule type" value="Genomic_DNA"/>
</dbReference>
<keyword evidence="3" id="KW-1185">Reference proteome</keyword>
<evidence type="ECO:0000313" key="2">
    <source>
        <dbReference type="EMBL" id="GGD27623.1"/>
    </source>
</evidence>
<dbReference type="AlphaFoldDB" id="A0A916Y1X5"/>
<organism evidence="2 3">
    <name type="scientific">Microbacterium faecale</name>
    <dbReference type="NCBI Taxonomy" id="1804630"/>
    <lineage>
        <taxon>Bacteria</taxon>
        <taxon>Bacillati</taxon>
        <taxon>Actinomycetota</taxon>
        <taxon>Actinomycetes</taxon>
        <taxon>Micrococcales</taxon>
        <taxon>Microbacteriaceae</taxon>
        <taxon>Microbacterium</taxon>
    </lineage>
</organism>
<reference evidence="2" key="2">
    <citation type="submission" date="2020-09" db="EMBL/GenBank/DDBJ databases">
        <authorList>
            <person name="Sun Q."/>
            <person name="Zhou Y."/>
        </authorList>
    </citation>
    <scope>NUCLEOTIDE SEQUENCE</scope>
    <source>
        <strain evidence="2">CGMCC 1.15152</strain>
    </source>
</reference>
<gene>
    <name evidence="2" type="ORF">GCM10010915_04610</name>
</gene>
<comment type="caution">
    <text evidence="2">The sequence shown here is derived from an EMBL/GenBank/DDBJ whole genome shotgun (WGS) entry which is preliminary data.</text>
</comment>
<protein>
    <recommendedName>
        <fullName evidence="1">DUF1266 domain-containing protein</fullName>
    </recommendedName>
</protein>
<dbReference type="InterPro" id="IPR009677">
    <property type="entry name" value="DUF1266"/>
</dbReference>
<sequence length="323" mass="36477">MWLVFVAVIAIVIAGVVFRAWREGKRIRATREQHAASEAAALAEHHRPRWSPDADAFGSRYVDWGVAVGAPFALCRGADQDRLTFGDPQEERQILAEAWGVTDRSSMLQAIFDLLLSGHRDDFAGEIARWSALSDDEWNALEVDLRNAAKHSVDATEALWRARRVRADDRGIRSVDFLAWDFVRLAMIVRAGATAGYLSESEAADVLVMISEDLREHYGSWEELGESFRLGRWYWNSQGGENEAQMDAHDLSRQEVLTSLASPWARVAWDMPLPASRMLFVDALRDDGVYAPDPGEYLEPGEPVWSKRIHDALRQRELADDDR</sequence>
<accession>A0A916Y1X5</accession>
<reference evidence="2" key="1">
    <citation type="journal article" date="2014" name="Int. J. Syst. Evol. Microbiol.">
        <title>Complete genome sequence of Corynebacterium casei LMG S-19264T (=DSM 44701T), isolated from a smear-ripened cheese.</title>
        <authorList>
            <consortium name="US DOE Joint Genome Institute (JGI-PGF)"/>
            <person name="Walter F."/>
            <person name="Albersmeier A."/>
            <person name="Kalinowski J."/>
            <person name="Ruckert C."/>
        </authorList>
    </citation>
    <scope>NUCLEOTIDE SEQUENCE</scope>
    <source>
        <strain evidence="2">CGMCC 1.15152</strain>
    </source>
</reference>